<evidence type="ECO:0000313" key="3">
    <source>
        <dbReference type="Proteomes" id="UP000476820"/>
    </source>
</evidence>
<dbReference type="Gene3D" id="1.25.40.10">
    <property type="entry name" value="Tetratricopeptide repeat domain"/>
    <property type="match status" value="1"/>
</dbReference>
<dbReference type="Pfam" id="PF00884">
    <property type="entry name" value="Sulfatase"/>
    <property type="match status" value="1"/>
</dbReference>
<dbReference type="AlphaFoldDB" id="A0A6B4PIK7"/>
<dbReference type="PANTHER" id="PTHR42693">
    <property type="entry name" value="ARYLSULFATASE FAMILY MEMBER"/>
    <property type="match status" value="1"/>
</dbReference>
<comment type="caution">
    <text evidence="2">The sequence shown here is derived from an EMBL/GenBank/DDBJ whole genome shotgun (WGS) entry which is preliminary data.</text>
</comment>
<evidence type="ECO:0000313" key="2">
    <source>
        <dbReference type="EMBL" id="NFF88516.1"/>
    </source>
</evidence>
<comment type="similarity">
    <text evidence="1">Belongs to the sulfatase family.</text>
</comment>
<proteinExistence type="inferred from homology"/>
<dbReference type="Gene3D" id="3.40.720.10">
    <property type="entry name" value="Alkaline Phosphatase, subunit A"/>
    <property type="match status" value="1"/>
</dbReference>
<dbReference type="SUPFAM" id="SSF48452">
    <property type="entry name" value="TPR-like"/>
    <property type="match status" value="1"/>
</dbReference>
<name>A0A6B4PIK7_CLOBO</name>
<protein>
    <submittedName>
        <fullName evidence="2">Sulfatase</fullName>
    </submittedName>
</protein>
<accession>A0A6B4PIK7</accession>
<dbReference type="EMBL" id="SWOV01000032">
    <property type="protein sequence ID" value="NFF88516.1"/>
    <property type="molecule type" value="Genomic_DNA"/>
</dbReference>
<dbReference type="PANTHER" id="PTHR42693:SF33">
    <property type="entry name" value="ARYLSULFATASE"/>
    <property type="match status" value="1"/>
</dbReference>
<dbReference type="GO" id="GO:0004065">
    <property type="term" value="F:arylsulfatase activity"/>
    <property type="evidence" value="ECO:0007669"/>
    <property type="project" value="TreeGrafter"/>
</dbReference>
<gene>
    <name evidence="2" type="ORF">FC774_11630</name>
</gene>
<organism evidence="2 3">
    <name type="scientific">Clostridium botulinum</name>
    <dbReference type="NCBI Taxonomy" id="1491"/>
    <lineage>
        <taxon>Bacteria</taxon>
        <taxon>Bacillati</taxon>
        <taxon>Bacillota</taxon>
        <taxon>Clostridia</taxon>
        <taxon>Eubacteriales</taxon>
        <taxon>Clostridiaceae</taxon>
        <taxon>Clostridium</taxon>
    </lineage>
</organism>
<dbReference type="Proteomes" id="UP000476820">
    <property type="component" value="Unassembled WGS sequence"/>
</dbReference>
<dbReference type="InterPro" id="IPR050738">
    <property type="entry name" value="Sulfatase"/>
</dbReference>
<reference evidence="2 3" key="1">
    <citation type="submission" date="2019-04" db="EMBL/GenBank/DDBJ databases">
        <title>Genome sequencing of Clostridium botulinum Groups I-IV and Clostridium butyricum.</title>
        <authorList>
            <person name="Brunt J."/>
            <person name="Van Vliet A.H.M."/>
            <person name="Stringer S.C."/>
            <person name="Carter A.T."/>
            <person name="Peck M.W."/>
        </authorList>
    </citation>
    <scope>NUCLEOTIDE SEQUENCE [LARGE SCALE GENOMIC DNA]</scope>
    <source>
        <strain evidence="2 3">1605</strain>
    </source>
</reference>
<sequence length="669" mass="79355">MIDINNLRRLKNCISELIENEKLEEAMLKVVEYESMYPHDLDIYTIKATMLFYNKKYNEAENVLMNIYHKYEYNADVNYNLGIIYYFKKEYIKALEYFFKVNFIDIDKMEYLNEFMEDALSNVSEEEINKLKDKVTFYFNNMQRMFPCDGSGNFEFGKSIFKNKDQEYYCGIYDYYYLERDNIFLENDSRLKNIIKTEVIPADVLSNFKFKLQEDTIIPLMVKKHYQDIEININNKSNNLKNLLKDRFYYYKFNKGDTVRIKSNDDFVLGKKIEENKSGKLPSLVLNIFIDGLSQKFIEENNLKSFMPNTYKFFKEGTICNNTYVTGEWTYVSLASFFTGKTTVNHRVFHPNFDTNNIVRTELYSEIFQKKGYFTAKIDGDWRSNPSMGYLKGIDRYLYQPSVRGMHCDEVIMETIEHLETFKKNDNFLWICIPDLHDIADEYETRISTQVKSSIDCRAFEKSEGTSVRKKMDDRKKERFGIQLKRIDTYLSLLFNYINENYKQDDFVISLVADHGQGYLVNSDEFLDEERIKVPMMLRGKNIPIGKCDEFIAALDLFPIILNSINIDDYSKKDGYIPKYFGGETGREYVYSETIFPGSPYQATINDRDYKFFFKSIENCTKDGRIELDDYKVSLIRKSTGQDESEKELDKVSEYINKVFNHIREYMII</sequence>
<evidence type="ECO:0000256" key="1">
    <source>
        <dbReference type="ARBA" id="ARBA00008779"/>
    </source>
</evidence>
<dbReference type="InterPro" id="IPR000917">
    <property type="entry name" value="Sulfatase_N"/>
</dbReference>
<dbReference type="InterPro" id="IPR017850">
    <property type="entry name" value="Alkaline_phosphatase_core_sf"/>
</dbReference>
<dbReference type="InterPro" id="IPR011990">
    <property type="entry name" value="TPR-like_helical_dom_sf"/>
</dbReference>
<dbReference type="RefSeq" id="WP_061281360.1">
    <property type="nucleotide sequence ID" value="NZ_LFOM01000038.1"/>
</dbReference>
<dbReference type="SUPFAM" id="SSF53649">
    <property type="entry name" value="Alkaline phosphatase-like"/>
    <property type="match status" value="1"/>
</dbReference>